<organism evidence="3 4">
    <name type="scientific">Effusibacillus dendaii</name>
    <dbReference type="NCBI Taxonomy" id="2743772"/>
    <lineage>
        <taxon>Bacteria</taxon>
        <taxon>Bacillati</taxon>
        <taxon>Bacillota</taxon>
        <taxon>Bacilli</taxon>
        <taxon>Bacillales</taxon>
        <taxon>Alicyclobacillaceae</taxon>
        <taxon>Effusibacillus</taxon>
    </lineage>
</organism>
<dbReference type="SUPFAM" id="SSF81660">
    <property type="entry name" value="Metal cation-transporting ATPase, ATP-binding domain N"/>
    <property type="match status" value="1"/>
</dbReference>
<feature type="transmembrane region" description="Helical" evidence="2">
    <location>
        <begin position="580"/>
        <end position="602"/>
    </location>
</feature>
<sequence>MLTVSENGRSLRCLPGRVRIEINGLKNNPLLRDLIARRFGQIEGVTTVKACLVTGRVLLCYDENRVSFGKLYETVQALENQHEQVTKMEQEVAVARQSMVAETSSIFIPQPTHPPLPNGDRVPSEKKIPVPLIASVAGLGVIGIKQLLTGGASALAQNLPLFYLSGLVAIVSGYPSISRTIQRIMPVADQKFNPIFAGALILALLRENLPVLGTLSLIQYLNWKRECALRNGTLQTTRPESDTAVQRYCQTAEKRGFLLAAATLLLTRSPLVSLAVLLASNPRPAAMSEEYAWNQAALTAAEREYPLPENGSIEQMARTRLLLVEDTSLLFRIDPEAAIECVADGDDEAKIWCETAALLRKSDHPWKAEVIRNAEATGRTMRTAFYVEEEPQGVKGMINGTEFLIGEKHFIIKNHVDWKEYEQTSRQLEEEGYQIQFVAKQMARRKVCMGVLYRKTGNCTPEYYRLTDLCREHQMQLAVWKNSLRIDRQTLRKHGIRHGWLSCPEEWAIRRIARLRQRGEEVMLVSGNVSPFLPVRVPTVPIRQIGETGPVFQYSRRIGRMIQHHLAATKCWNLLGLLSIFFYGVSAVVINALSDAVMLLFLARSKWICEKGGPRSGASDETLPRAGFSQLAI</sequence>
<dbReference type="InterPro" id="IPR023299">
    <property type="entry name" value="ATPase_P-typ_cyto_dom_N"/>
</dbReference>
<keyword evidence="4" id="KW-1185">Reference proteome</keyword>
<name>A0A7I8DKE9_9BACL</name>
<reference evidence="3 4" key="1">
    <citation type="submission" date="2020-08" db="EMBL/GenBank/DDBJ databases">
        <title>Complete Genome Sequence of Effusibacillus dendaii Strain skT53, Isolated from Farmland soil.</title>
        <authorList>
            <person name="Konishi T."/>
            <person name="Kawasaki H."/>
        </authorList>
    </citation>
    <scope>NUCLEOTIDE SEQUENCE [LARGE SCALE GENOMIC DNA]</scope>
    <source>
        <strain evidence="4">skT53</strain>
    </source>
</reference>
<dbReference type="KEGG" id="eff:skT53_33660"/>
<feature type="region of interest" description="Disordered" evidence="1">
    <location>
        <begin position="612"/>
        <end position="633"/>
    </location>
</feature>
<dbReference type="Gene3D" id="3.40.1110.10">
    <property type="entry name" value="Calcium-transporting ATPase, cytoplasmic domain N"/>
    <property type="match status" value="1"/>
</dbReference>
<gene>
    <name evidence="3" type="ORF">skT53_33660</name>
</gene>
<evidence type="ECO:0000313" key="4">
    <source>
        <dbReference type="Proteomes" id="UP000593802"/>
    </source>
</evidence>
<dbReference type="Proteomes" id="UP000593802">
    <property type="component" value="Chromosome"/>
</dbReference>
<dbReference type="Pfam" id="PF19991">
    <property type="entry name" value="HMA_2"/>
    <property type="match status" value="1"/>
</dbReference>
<dbReference type="EMBL" id="AP023366">
    <property type="protein sequence ID" value="BCJ88381.1"/>
    <property type="molecule type" value="Genomic_DNA"/>
</dbReference>
<dbReference type="AlphaFoldDB" id="A0A7I8DKE9"/>
<protein>
    <recommendedName>
        <fullName evidence="5">HMA domain-containing protein</fullName>
    </recommendedName>
</protein>
<keyword evidence="2" id="KW-0812">Transmembrane</keyword>
<evidence type="ECO:0000256" key="2">
    <source>
        <dbReference type="SAM" id="Phobius"/>
    </source>
</evidence>
<dbReference type="GO" id="GO:0000166">
    <property type="term" value="F:nucleotide binding"/>
    <property type="evidence" value="ECO:0007669"/>
    <property type="project" value="InterPro"/>
</dbReference>
<proteinExistence type="predicted"/>
<evidence type="ECO:0000313" key="3">
    <source>
        <dbReference type="EMBL" id="BCJ88381.1"/>
    </source>
</evidence>
<accession>A0A7I8DKE9</accession>
<keyword evidence="2" id="KW-1133">Transmembrane helix</keyword>
<evidence type="ECO:0000256" key="1">
    <source>
        <dbReference type="SAM" id="MobiDB-lite"/>
    </source>
</evidence>
<evidence type="ECO:0008006" key="5">
    <source>
        <dbReference type="Google" id="ProtNLM"/>
    </source>
</evidence>
<keyword evidence="2" id="KW-0472">Membrane</keyword>
<dbReference type="RefSeq" id="WP_200758998.1">
    <property type="nucleotide sequence ID" value="NZ_AP023366.1"/>
</dbReference>